<accession>A0A9X9M7S3</accession>
<sequence>RGGSGAESPRVGPRSAPRTPARSRVAQRSRLSPKERAGRPRPPNLCKDDHDEESKLSNRQASRGVSCFPRSRLLTPTENVGGSNRPYCRRGRQLFIGGSRERGFALPHAQVSTQFPPGHGDGDSAPLCPRLSAPPPPPPGFGSPTKVARCAGQFSKCSSHQQHPPFRPPRRAFQLVHGLELFANSADTPVPMEMFSLALPLRLRVLAAHRAPALGVMEPCAGPGHLLIWIRKQGREVKYGENRAALFRPGEPGAFCVEQPRGGWVGGYRAFPCILHAEKQARGLQKQQGSARFSPEAH</sequence>
<dbReference type="EMBL" id="CYRY02044076">
    <property type="protein sequence ID" value="VCX38844.1"/>
    <property type="molecule type" value="Genomic_DNA"/>
</dbReference>
<dbReference type="AlphaFoldDB" id="A0A9X9M7S3"/>
<proteinExistence type="predicted"/>
<organism evidence="2 3">
    <name type="scientific">Gulo gulo</name>
    <name type="common">Wolverine</name>
    <name type="synonym">Gluton</name>
    <dbReference type="NCBI Taxonomy" id="48420"/>
    <lineage>
        <taxon>Eukaryota</taxon>
        <taxon>Metazoa</taxon>
        <taxon>Chordata</taxon>
        <taxon>Craniata</taxon>
        <taxon>Vertebrata</taxon>
        <taxon>Euteleostomi</taxon>
        <taxon>Mammalia</taxon>
        <taxon>Eutheria</taxon>
        <taxon>Laurasiatheria</taxon>
        <taxon>Carnivora</taxon>
        <taxon>Caniformia</taxon>
        <taxon>Musteloidea</taxon>
        <taxon>Mustelidae</taxon>
        <taxon>Guloninae</taxon>
        <taxon>Gulo</taxon>
    </lineage>
</organism>
<protein>
    <submittedName>
        <fullName evidence="2">Uncharacterized protein</fullName>
    </submittedName>
</protein>
<evidence type="ECO:0000256" key="1">
    <source>
        <dbReference type="SAM" id="MobiDB-lite"/>
    </source>
</evidence>
<evidence type="ECO:0000313" key="2">
    <source>
        <dbReference type="EMBL" id="VCX38844.1"/>
    </source>
</evidence>
<feature type="region of interest" description="Disordered" evidence="1">
    <location>
        <begin position="1"/>
        <end position="63"/>
    </location>
</feature>
<dbReference type="Proteomes" id="UP000269945">
    <property type="component" value="Unassembled WGS sequence"/>
</dbReference>
<comment type="caution">
    <text evidence="2">The sequence shown here is derived from an EMBL/GenBank/DDBJ whole genome shotgun (WGS) entry which is preliminary data.</text>
</comment>
<keyword evidence="3" id="KW-1185">Reference proteome</keyword>
<reference evidence="2 3" key="1">
    <citation type="submission" date="2018-10" db="EMBL/GenBank/DDBJ databases">
        <authorList>
            <person name="Ekblom R."/>
            <person name="Jareborg N."/>
        </authorList>
    </citation>
    <scope>NUCLEOTIDE SEQUENCE [LARGE SCALE GENOMIC DNA]</scope>
    <source>
        <tissue evidence="2">Muscle</tissue>
    </source>
</reference>
<gene>
    <name evidence="2" type="ORF">BN2614_LOCUS2</name>
</gene>
<feature type="compositionally biased region" description="Basic and acidic residues" evidence="1">
    <location>
        <begin position="46"/>
        <end position="56"/>
    </location>
</feature>
<feature type="compositionally biased region" description="Low complexity" evidence="1">
    <location>
        <begin position="13"/>
        <end position="24"/>
    </location>
</feature>
<name>A0A9X9M7S3_GULGU</name>
<evidence type="ECO:0000313" key="3">
    <source>
        <dbReference type="Proteomes" id="UP000269945"/>
    </source>
</evidence>
<feature type="non-terminal residue" evidence="2">
    <location>
        <position position="1"/>
    </location>
</feature>